<accession>A0A2B4SIY7</accession>
<feature type="compositionally biased region" description="Basic and acidic residues" evidence="2">
    <location>
        <begin position="16"/>
        <end position="76"/>
    </location>
</feature>
<proteinExistence type="inferred from homology"/>
<dbReference type="GO" id="GO:0048487">
    <property type="term" value="F:beta-tubulin binding"/>
    <property type="evidence" value="ECO:0007669"/>
    <property type="project" value="TreeGrafter"/>
</dbReference>
<evidence type="ECO:0000313" key="4">
    <source>
        <dbReference type="EMBL" id="PFX29053.1"/>
    </source>
</evidence>
<keyword evidence="5" id="KW-1185">Reference proteome</keyword>
<comment type="similarity">
    <text evidence="1">Belongs to the DNAI7 family.</text>
</comment>
<dbReference type="OrthoDB" id="6021675at2759"/>
<dbReference type="STRING" id="50429.A0A2B4SIY7"/>
<feature type="compositionally biased region" description="Acidic residues" evidence="2">
    <location>
        <begin position="408"/>
        <end position="418"/>
    </location>
</feature>
<feature type="domain" description="IC97/Casc1 N-terminal" evidence="3">
    <location>
        <begin position="30"/>
        <end position="232"/>
    </location>
</feature>
<feature type="compositionally biased region" description="Basic and acidic residues" evidence="2">
    <location>
        <begin position="369"/>
        <end position="391"/>
    </location>
</feature>
<dbReference type="PANTHER" id="PTHR20929">
    <property type="entry name" value="LUNG ADENOMA SUSCEPTIBILITY 1-RELATED"/>
    <property type="match status" value="1"/>
</dbReference>
<dbReference type="AlphaFoldDB" id="A0A2B4SIY7"/>
<sequence>MPPKPPGKRKKSAKLSKAEKEKLKKEEAEKKAREEEEARLQAEQEQREREERERQEREERERLRQQESARHQAEVDELKEKIENNLQQLKGLQEDERAKAKWERYMLCDGNPDPLNTRDLNTFVNLWRDDKESKPFPIVLSEGENTLKLIEELEGFLSNSEDEGFTEDDIQRLKQSVLKLQELISYKLDEATMNLLKNASDDVDPDTQNLQFMSASENITVCVWGNIAKNPRVKSFSFEKMGFTMEIPRVISIGSMAVRVMYTKYDHLSPLSKSFHPKLKVKPPEVVVEEVLPAEEADGEGAGEGNEGGDKEGVDDTLEAMPPKSASQASRSSKASRKRSGRASSSKSSRSRKASAKSVKSQVSENETQQDKEGESKEGEKDGEGGEEKPGSADQAVDEAAGAGLEGGTEEEEEEDDDVVNLRAFSAIGPVMVIELLDLPPQPKLANGWIMQQIVSSELKRVNYQDEGQTPADSNSTTSTPAPPNSASATQVQATNPPVIITCKLPGDVMYFEQPQLALWDSIKNNWRLDAFEDSQYNEEERTVIFKMSTFGPIATFQDLYLNMPFQSWELRPHATNSCLFTLLAAIIELEIEIKDSLCSLTRPDDVPELAHLKGKWMAPYKLIEAMQKAGVNVFPAVDAEKYVSLNSKEDWLESNIYQEMALTASAFAYTWSKWNADCGKDKIIIQAVEQLEDEQPLEEDWSLFNIGTHSSCKLRMKEEDSELSHDIAENTQLHSDLYHMVLDGASEEAQQRVKTSHFLFIDCVYQLLNATKIITYS</sequence>
<dbReference type="Proteomes" id="UP000225706">
    <property type="component" value="Unassembled WGS sequence"/>
</dbReference>
<dbReference type="GO" id="GO:0005930">
    <property type="term" value="C:axoneme"/>
    <property type="evidence" value="ECO:0007669"/>
    <property type="project" value="TreeGrafter"/>
</dbReference>
<protein>
    <submittedName>
        <fullName evidence="4">Protein CASC1</fullName>
    </submittedName>
</protein>
<dbReference type="PRINTS" id="PR02043">
    <property type="entry name" value="CANCERSCCP1"/>
</dbReference>
<feature type="region of interest" description="Disordered" evidence="2">
    <location>
        <begin position="464"/>
        <end position="493"/>
    </location>
</feature>
<dbReference type="GO" id="GO:0008017">
    <property type="term" value="F:microtubule binding"/>
    <property type="evidence" value="ECO:0007669"/>
    <property type="project" value="TreeGrafter"/>
</dbReference>
<feature type="compositionally biased region" description="Basic residues" evidence="2">
    <location>
        <begin position="1"/>
        <end position="14"/>
    </location>
</feature>
<dbReference type="EMBL" id="LSMT01000072">
    <property type="protein sequence ID" value="PFX29053.1"/>
    <property type="molecule type" value="Genomic_DNA"/>
</dbReference>
<evidence type="ECO:0000313" key="5">
    <source>
        <dbReference type="Proteomes" id="UP000225706"/>
    </source>
</evidence>
<dbReference type="PANTHER" id="PTHR20929:SF11">
    <property type="entry name" value="DYNEIN AXONEMAL INTERMEDIATE CHAIN 7"/>
    <property type="match status" value="1"/>
</dbReference>
<dbReference type="Pfam" id="PF15927">
    <property type="entry name" value="Casc1_N"/>
    <property type="match status" value="1"/>
</dbReference>
<gene>
    <name evidence="4" type="primary">Casc1</name>
    <name evidence="4" type="ORF">AWC38_SpisGene6234</name>
</gene>
<feature type="compositionally biased region" description="Low complexity" evidence="2">
    <location>
        <begin position="324"/>
        <end position="333"/>
    </location>
</feature>
<dbReference type="InterPro" id="IPR031826">
    <property type="entry name" value="IC97/Casc1_N"/>
</dbReference>
<comment type="caution">
    <text evidence="4">The sequence shown here is derived from an EMBL/GenBank/DDBJ whole genome shotgun (WGS) entry which is preliminary data.</text>
</comment>
<organism evidence="4 5">
    <name type="scientific">Stylophora pistillata</name>
    <name type="common">Smooth cauliflower coral</name>
    <dbReference type="NCBI Taxonomy" id="50429"/>
    <lineage>
        <taxon>Eukaryota</taxon>
        <taxon>Metazoa</taxon>
        <taxon>Cnidaria</taxon>
        <taxon>Anthozoa</taxon>
        <taxon>Hexacorallia</taxon>
        <taxon>Scleractinia</taxon>
        <taxon>Astrocoeniina</taxon>
        <taxon>Pocilloporidae</taxon>
        <taxon>Stylophora</taxon>
    </lineage>
</organism>
<reference evidence="5" key="1">
    <citation type="journal article" date="2017" name="bioRxiv">
        <title>Comparative analysis of the genomes of Stylophora pistillata and Acropora digitifera provides evidence for extensive differences between species of corals.</title>
        <authorList>
            <person name="Voolstra C.R."/>
            <person name="Li Y."/>
            <person name="Liew Y.J."/>
            <person name="Baumgarten S."/>
            <person name="Zoccola D."/>
            <person name="Flot J.-F."/>
            <person name="Tambutte S."/>
            <person name="Allemand D."/>
            <person name="Aranda M."/>
        </authorList>
    </citation>
    <scope>NUCLEOTIDE SEQUENCE [LARGE SCALE GENOMIC DNA]</scope>
</reference>
<feature type="region of interest" description="Disordered" evidence="2">
    <location>
        <begin position="294"/>
        <end position="418"/>
    </location>
</feature>
<evidence type="ECO:0000256" key="1">
    <source>
        <dbReference type="ARBA" id="ARBA00024332"/>
    </source>
</evidence>
<feature type="compositionally biased region" description="Polar residues" evidence="2">
    <location>
        <begin position="466"/>
        <end position="493"/>
    </location>
</feature>
<dbReference type="InterPro" id="IPR023247">
    <property type="entry name" value="IC97/Dnai7-like"/>
</dbReference>
<name>A0A2B4SIY7_STYPI</name>
<evidence type="ECO:0000256" key="2">
    <source>
        <dbReference type="SAM" id="MobiDB-lite"/>
    </source>
</evidence>
<feature type="region of interest" description="Disordered" evidence="2">
    <location>
        <begin position="1"/>
        <end position="76"/>
    </location>
</feature>
<evidence type="ECO:0000259" key="3">
    <source>
        <dbReference type="Pfam" id="PF15927"/>
    </source>
</evidence>